<protein>
    <submittedName>
        <fullName evidence="1">Uncharacterized protein</fullName>
    </submittedName>
</protein>
<gene>
    <name evidence="1" type="ORF">GBF38_018458</name>
</gene>
<evidence type="ECO:0000313" key="1">
    <source>
        <dbReference type="EMBL" id="KAG8003363.1"/>
    </source>
</evidence>
<sequence length="121" mass="13914">MFFPCLCDSPPVCNCDDNLSALQDEPATLFCFSPLSDNTGEDRQERGRSFESGLGCCRKDLAFDTWGRILHQLSYRSDLSNEPSVFECHARSEFSYMFEKGLVRRVVPYLDILHRPLRPLE</sequence>
<keyword evidence="2" id="KW-1185">Reference proteome</keyword>
<accession>A0ACB7ENF8</accession>
<comment type="caution">
    <text evidence="1">The sequence shown here is derived from an EMBL/GenBank/DDBJ whole genome shotgun (WGS) entry which is preliminary data.</text>
</comment>
<dbReference type="EMBL" id="CM024792">
    <property type="protein sequence ID" value="KAG8003363.1"/>
    <property type="molecule type" value="Genomic_DNA"/>
</dbReference>
<proteinExistence type="predicted"/>
<organism evidence="1 2">
    <name type="scientific">Nibea albiflora</name>
    <name type="common">Yellow drum</name>
    <name type="synonym">Corvina albiflora</name>
    <dbReference type="NCBI Taxonomy" id="240163"/>
    <lineage>
        <taxon>Eukaryota</taxon>
        <taxon>Metazoa</taxon>
        <taxon>Chordata</taxon>
        <taxon>Craniata</taxon>
        <taxon>Vertebrata</taxon>
        <taxon>Euteleostomi</taxon>
        <taxon>Actinopterygii</taxon>
        <taxon>Neopterygii</taxon>
        <taxon>Teleostei</taxon>
        <taxon>Neoteleostei</taxon>
        <taxon>Acanthomorphata</taxon>
        <taxon>Eupercaria</taxon>
        <taxon>Sciaenidae</taxon>
        <taxon>Nibea</taxon>
    </lineage>
</organism>
<name>A0ACB7ENF8_NIBAL</name>
<reference evidence="1" key="1">
    <citation type="submission" date="2020-04" db="EMBL/GenBank/DDBJ databases">
        <title>A chromosome-scale assembly and high-density genetic map of the yellow drum (Nibea albiflora) genome.</title>
        <authorList>
            <person name="Xu D."/>
            <person name="Zhang W."/>
            <person name="Chen R."/>
            <person name="Tan P."/>
            <person name="Wang L."/>
            <person name="Song H."/>
            <person name="Tian L."/>
            <person name="Zhu Q."/>
            <person name="Wang B."/>
        </authorList>
    </citation>
    <scope>NUCLEOTIDE SEQUENCE</scope>
    <source>
        <strain evidence="1">ZJHYS-2018</strain>
    </source>
</reference>
<evidence type="ECO:0000313" key="2">
    <source>
        <dbReference type="Proteomes" id="UP000805704"/>
    </source>
</evidence>
<dbReference type="Proteomes" id="UP000805704">
    <property type="component" value="Chromosome 4"/>
</dbReference>